<dbReference type="EMBL" id="BNAJ01000015">
    <property type="protein sequence ID" value="GHF61329.1"/>
    <property type="molecule type" value="Genomic_DNA"/>
</dbReference>
<gene>
    <name evidence="1" type="ORF">GCM10017781_41870</name>
</gene>
<proteinExistence type="predicted"/>
<reference evidence="2" key="1">
    <citation type="journal article" date="2019" name="Int. J. Syst. Evol. Microbiol.">
        <title>The Global Catalogue of Microorganisms (GCM) 10K type strain sequencing project: providing services to taxonomists for standard genome sequencing and annotation.</title>
        <authorList>
            <consortium name="The Broad Institute Genomics Platform"/>
            <consortium name="The Broad Institute Genome Sequencing Center for Infectious Disease"/>
            <person name="Wu L."/>
            <person name="Ma J."/>
        </authorList>
    </citation>
    <scope>NUCLEOTIDE SEQUENCE [LARGE SCALE GENOMIC DNA]</scope>
    <source>
        <strain evidence="2">CGMCC 1.18437</strain>
    </source>
</reference>
<keyword evidence="2" id="KW-1185">Reference proteome</keyword>
<sequence>MSTSQILGEPVRSLADEFLAVPTTSSQQRSLQAALFMFLDTATRTALHRVDLVSTSTLSRLLNEYSWDTSQGWTILLQVQWDALHMAAKRKHRPLLQLSVELTRIEKKGSTLPFVRVFNRVHSIHLVVLFAEYGAVKFPVGDRVYKSKGTATLITLARELLRTVPDDIRHRFRIRVLANRGQGAAVFFDEVRQRGVEFVVGVRQTLHPGIVTVADCLHSGYVE</sequence>
<accession>A0ABQ3JW98</accession>
<comment type="caution">
    <text evidence="1">The sequence shown here is derived from an EMBL/GenBank/DDBJ whole genome shotgun (WGS) entry which is preliminary data.</text>
</comment>
<organism evidence="1 2">
    <name type="scientific">Deinococcus metalli</name>
    <dbReference type="NCBI Taxonomy" id="1141878"/>
    <lineage>
        <taxon>Bacteria</taxon>
        <taxon>Thermotogati</taxon>
        <taxon>Deinococcota</taxon>
        <taxon>Deinococci</taxon>
        <taxon>Deinococcales</taxon>
        <taxon>Deinococcaceae</taxon>
        <taxon>Deinococcus</taxon>
    </lineage>
</organism>
<evidence type="ECO:0000313" key="2">
    <source>
        <dbReference type="Proteomes" id="UP000619376"/>
    </source>
</evidence>
<name>A0ABQ3JW98_9DEIO</name>
<evidence type="ECO:0008006" key="3">
    <source>
        <dbReference type="Google" id="ProtNLM"/>
    </source>
</evidence>
<dbReference type="Proteomes" id="UP000619376">
    <property type="component" value="Unassembled WGS sequence"/>
</dbReference>
<protein>
    <recommendedName>
        <fullName evidence="3">Transposase</fullName>
    </recommendedName>
</protein>
<evidence type="ECO:0000313" key="1">
    <source>
        <dbReference type="EMBL" id="GHF61329.1"/>
    </source>
</evidence>